<evidence type="ECO:0000313" key="5">
    <source>
        <dbReference type="Proteomes" id="UP000287352"/>
    </source>
</evidence>
<dbReference type="AlphaFoldDB" id="A0A402A1C8"/>
<dbReference type="Pfam" id="PF02894">
    <property type="entry name" value="GFO_IDH_MocA_C"/>
    <property type="match status" value="1"/>
</dbReference>
<evidence type="ECO:0000259" key="3">
    <source>
        <dbReference type="Pfam" id="PF02894"/>
    </source>
</evidence>
<dbReference type="InterPro" id="IPR004104">
    <property type="entry name" value="Gfo/Idh/MocA-like_OxRdtase_C"/>
</dbReference>
<dbReference type="InterPro" id="IPR036291">
    <property type="entry name" value="NAD(P)-bd_dom_sf"/>
</dbReference>
<feature type="domain" description="Gfo/Idh/MocA-like oxidoreductase N-terminal" evidence="2">
    <location>
        <begin position="8"/>
        <end position="126"/>
    </location>
</feature>
<dbReference type="Gene3D" id="3.40.50.720">
    <property type="entry name" value="NAD(P)-binding Rossmann-like Domain"/>
    <property type="match status" value="1"/>
</dbReference>
<dbReference type="EMBL" id="BIFR01000001">
    <property type="protein sequence ID" value="GCE12875.1"/>
    <property type="molecule type" value="Genomic_DNA"/>
</dbReference>
<dbReference type="PANTHER" id="PTHR43708">
    <property type="entry name" value="CONSERVED EXPRESSED OXIDOREDUCTASE (EUROFUNG)"/>
    <property type="match status" value="1"/>
</dbReference>
<dbReference type="GO" id="GO:0000166">
    <property type="term" value="F:nucleotide binding"/>
    <property type="evidence" value="ECO:0007669"/>
    <property type="project" value="InterPro"/>
</dbReference>
<accession>A0A402A1C8</accession>
<protein>
    <submittedName>
        <fullName evidence="4">Oxidoreductase</fullName>
    </submittedName>
</protein>
<dbReference type="Pfam" id="PF01408">
    <property type="entry name" value="GFO_IDH_MocA"/>
    <property type="match status" value="1"/>
</dbReference>
<organism evidence="4 5">
    <name type="scientific">Tengunoibacter tsumagoiensis</name>
    <dbReference type="NCBI Taxonomy" id="2014871"/>
    <lineage>
        <taxon>Bacteria</taxon>
        <taxon>Bacillati</taxon>
        <taxon>Chloroflexota</taxon>
        <taxon>Ktedonobacteria</taxon>
        <taxon>Ktedonobacterales</taxon>
        <taxon>Dictyobacteraceae</taxon>
        <taxon>Tengunoibacter</taxon>
    </lineage>
</organism>
<dbReference type="SUPFAM" id="SSF55347">
    <property type="entry name" value="Glyceraldehyde-3-phosphate dehydrogenase-like, C-terminal domain"/>
    <property type="match status" value="1"/>
</dbReference>
<name>A0A402A1C8_9CHLR</name>
<dbReference type="Proteomes" id="UP000287352">
    <property type="component" value="Unassembled WGS sequence"/>
</dbReference>
<keyword evidence="5" id="KW-1185">Reference proteome</keyword>
<comment type="caution">
    <text evidence="4">The sequence shown here is derived from an EMBL/GenBank/DDBJ whole genome shotgun (WGS) entry which is preliminary data.</text>
</comment>
<comment type="similarity">
    <text evidence="1">Belongs to the Gfo/Idh/MocA family.</text>
</comment>
<sequence length="343" mass="37521">MQQGKKVRTVLVGCGGMSRAWLNAVQELPEVEMVGLVDIYESAANQRASEYNLMNALIATNLETIFAQTEVDAVFNCTIPEAHYEITMSALKHGCHVLSEKPLANSLKEAQEMVAAAQQAGKIFSVIQNRRYDADIRRVTQFLRSDAIGPLTTINSDFYIGAHFGGFRDQMKHVLLLDMAIHTFDAARLLIGADPVSVYCKEWNPSGSWYAHDASAIAIFEMSNGAVYTYRGSWCAEGLPTSWECDWRFIGQQGSVTWDGHTQVRAQAVAETGGFTSQYQDLEIPAYTTGNIGGHAGLIHEFFAAIQNGTQPETQAADNIKSLAMVFGAIESSESGVPVPIQL</sequence>
<proteinExistence type="inferred from homology"/>
<dbReference type="OrthoDB" id="9800252at2"/>
<evidence type="ECO:0000259" key="2">
    <source>
        <dbReference type="Pfam" id="PF01408"/>
    </source>
</evidence>
<reference evidence="5" key="1">
    <citation type="submission" date="2018-12" db="EMBL/GenBank/DDBJ databases">
        <title>Tengunoibacter tsumagoiensis gen. nov., sp. nov., Dictyobacter kobayashii sp. nov., D. alpinus sp. nov., and D. joshuensis sp. nov. and description of Dictyobacteraceae fam. nov. within the order Ktedonobacterales isolated from Tengu-no-mugimeshi.</title>
        <authorList>
            <person name="Wang C.M."/>
            <person name="Zheng Y."/>
            <person name="Sakai Y."/>
            <person name="Toyoda A."/>
            <person name="Minakuchi Y."/>
            <person name="Abe K."/>
            <person name="Yokota A."/>
            <person name="Yabe S."/>
        </authorList>
    </citation>
    <scope>NUCLEOTIDE SEQUENCE [LARGE SCALE GENOMIC DNA]</scope>
    <source>
        <strain evidence="5">Uno3</strain>
    </source>
</reference>
<dbReference type="InterPro" id="IPR051317">
    <property type="entry name" value="Gfo/Idh/MocA_oxidoreduct"/>
</dbReference>
<dbReference type="InterPro" id="IPR000683">
    <property type="entry name" value="Gfo/Idh/MocA-like_OxRdtase_N"/>
</dbReference>
<dbReference type="RefSeq" id="WP_126580457.1">
    <property type="nucleotide sequence ID" value="NZ_BIFR01000001.1"/>
</dbReference>
<dbReference type="Gene3D" id="3.30.360.10">
    <property type="entry name" value="Dihydrodipicolinate Reductase, domain 2"/>
    <property type="match status" value="1"/>
</dbReference>
<dbReference type="SUPFAM" id="SSF51735">
    <property type="entry name" value="NAD(P)-binding Rossmann-fold domains"/>
    <property type="match status" value="1"/>
</dbReference>
<dbReference type="PANTHER" id="PTHR43708:SF8">
    <property type="entry name" value="OXIDOREDUCTASE"/>
    <property type="match status" value="1"/>
</dbReference>
<gene>
    <name evidence="4" type="ORF">KTT_27340</name>
</gene>
<evidence type="ECO:0000256" key="1">
    <source>
        <dbReference type="ARBA" id="ARBA00010928"/>
    </source>
</evidence>
<feature type="domain" description="Gfo/Idh/MocA-like oxidoreductase C-terminal" evidence="3">
    <location>
        <begin position="175"/>
        <end position="341"/>
    </location>
</feature>
<evidence type="ECO:0000313" key="4">
    <source>
        <dbReference type="EMBL" id="GCE12875.1"/>
    </source>
</evidence>